<evidence type="ECO:0000313" key="1">
    <source>
        <dbReference type="EMBL" id="PJA33166.1"/>
    </source>
</evidence>
<dbReference type="Gene3D" id="2.60.40.10">
    <property type="entry name" value="Immunoglobulins"/>
    <property type="match status" value="1"/>
</dbReference>
<dbReference type="InterPro" id="IPR013783">
    <property type="entry name" value="Ig-like_fold"/>
</dbReference>
<comment type="caution">
    <text evidence="1">The sequence shown here is derived from an EMBL/GenBank/DDBJ whole genome shotgun (WGS) entry which is preliminary data.</text>
</comment>
<protein>
    <recommendedName>
        <fullName evidence="3">DUF1573 domain-containing protein</fullName>
    </recommendedName>
</protein>
<organism evidence="1 2">
    <name type="scientific">Candidatus Zambryskibacteria bacterium CG_4_9_14_3_um_filter_42_15</name>
    <dbReference type="NCBI Taxonomy" id="1975112"/>
    <lineage>
        <taxon>Bacteria</taxon>
        <taxon>Candidatus Zambryskiibacteriota</taxon>
    </lineage>
</organism>
<dbReference type="Pfam" id="PF07610">
    <property type="entry name" value="DUF1573"/>
    <property type="match status" value="1"/>
</dbReference>
<accession>A0A2M7WTE7</accession>
<dbReference type="InterPro" id="IPR011467">
    <property type="entry name" value="DUF1573"/>
</dbReference>
<sequence length="170" mass="18219">MKNKTIISLLLIIFVVGGLMWWGSSIQGGTLVSPSANSNLSTNALTALETSYDFGEISMARALVEKTFELRNNTNQDITLEKVTTSCMCTSAYLEMSNGEEKGPFGMIGHGGTVPKANEIIKAGETRNLRVVFDPNAHGPAGVGIINRVVTLEDNLGGKLEYQIKAVVTP</sequence>
<dbReference type="EMBL" id="PFXF01000005">
    <property type="protein sequence ID" value="PJA33166.1"/>
    <property type="molecule type" value="Genomic_DNA"/>
</dbReference>
<dbReference type="AlphaFoldDB" id="A0A2M7WTE7"/>
<evidence type="ECO:0000313" key="2">
    <source>
        <dbReference type="Proteomes" id="UP000230758"/>
    </source>
</evidence>
<reference evidence="2" key="1">
    <citation type="submission" date="2017-09" db="EMBL/GenBank/DDBJ databases">
        <title>Depth-based differentiation of microbial function through sediment-hosted aquifers and enrichment of novel symbionts in the deep terrestrial subsurface.</title>
        <authorList>
            <person name="Probst A.J."/>
            <person name="Ladd B."/>
            <person name="Jarett J.K."/>
            <person name="Geller-Mcgrath D.E."/>
            <person name="Sieber C.M.K."/>
            <person name="Emerson J.B."/>
            <person name="Anantharaman K."/>
            <person name="Thomas B.C."/>
            <person name="Malmstrom R."/>
            <person name="Stieglmeier M."/>
            <person name="Klingl A."/>
            <person name="Woyke T."/>
            <person name="Ryan C.M."/>
            <person name="Banfield J.F."/>
        </authorList>
    </citation>
    <scope>NUCLEOTIDE SEQUENCE [LARGE SCALE GENOMIC DNA]</scope>
</reference>
<evidence type="ECO:0008006" key="3">
    <source>
        <dbReference type="Google" id="ProtNLM"/>
    </source>
</evidence>
<dbReference type="Proteomes" id="UP000230758">
    <property type="component" value="Unassembled WGS sequence"/>
</dbReference>
<proteinExistence type="predicted"/>
<gene>
    <name evidence="1" type="ORF">CO185_00275</name>
</gene>
<name>A0A2M7WTE7_9BACT</name>